<dbReference type="SUPFAM" id="SSF140931">
    <property type="entry name" value="Fic-like"/>
    <property type="match status" value="1"/>
</dbReference>
<dbReference type="PANTHER" id="PTHR13504">
    <property type="entry name" value="FIDO DOMAIN-CONTAINING PROTEIN DDB_G0283145"/>
    <property type="match status" value="1"/>
</dbReference>
<dbReference type="InterPro" id="IPR036597">
    <property type="entry name" value="Fido-like_dom_sf"/>
</dbReference>
<accession>A0ABT6ZJL6</accession>
<dbReference type="EMBL" id="JASJEX010000002">
    <property type="protein sequence ID" value="MDJ1129246.1"/>
    <property type="molecule type" value="Genomic_DNA"/>
</dbReference>
<protein>
    <submittedName>
        <fullName evidence="3">Fic family protein</fullName>
    </submittedName>
</protein>
<keyword evidence="4" id="KW-1185">Reference proteome</keyword>
<sequence length="290" mass="32007">MHVDKSRQGYTRKNLSGVSAYESFVPTPLQELGPLKLDDATVRLLTTCARKIGEVEGMARFVPSADMYLTMYVRKEALLSSQIEGTQCTFDDILDPERGEAEEVGEVVRYVAASDRAVELIGSLPLSTRFFREVHRVLLEGVRGQDKSPGEVRTSQNWIGSGASTIAHAPYVPPNPEDMQQSLRDLEEFINGPTEMDPIVRAALIHYQFETIHPFLDGNGRMGRLLITLSLMNDGVLTKPILYPSYQLKLQRADYSIGTSWTCASTGTTRAGCGSSARASRPPQRTPSVP</sequence>
<name>A0ABT6ZJL6_9ACTN</name>
<evidence type="ECO:0000256" key="1">
    <source>
        <dbReference type="SAM" id="MobiDB-lite"/>
    </source>
</evidence>
<dbReference type="Pfam" id="PF02661">
    <property type="entry name" value="Fic"/>
    <property type="match status" value="1"/>
</dbReference>
<dbReference type="PROSITE" id="PS51459">
    <property type="entry name" value="FIDO"/>
    <property type="match status" value="1"/>
</dbReference>
<dbReference type="Pfam" id="PF13784">
    <property type="entry name" value="Fic_N"/>
    <property type="match status" value="1"/>
</dbReference>
<dbReference type="InterPro" id="IPR003812">
    <property type="entry name" value="Fido"/>
</dbReference>
<organism evidence="3 4">
    <name type="scientific">Kribbibacterium absianum</name>
    <dbReference type="NCBI Taxonomy" id="3044210"/>
    <lineage>
        <taxon>Bacteria</taxon>
        <taxon>Bacillati</taxon>
        <taxon>Actinomycetota</taxon>
        <taxon>Coriobacteriia</taxon>
        <taxon>Coriobacteriales</taxon>
        <taxon>Kribbibacteriaceae</taxon>
        <taxon>Kribbibacterium</taxon>
    </lineage>
</organism>
<dbReference type="InterPro" id="IPR025758">
    <property type="entry name" value="Fic/DOC_N"/>
</dbReference>
<dbReference type="RefSeq" id="WP_283713942.1">
    <property type="nucleotide sequence ID" value="NZ_JASJEW010000008.1"/>
</dbReference>
<feature type="domain" description="Fido" evidence="2">
    <location>
        <begin position="126"/>
        <end position="278"/>
    </location>
</feature>
<proteinExistence type="predicted"/>
<evidence type="ECO:0000313" key="4">
    <source>
        <dbReference type="Proteomes" id="UP001431693"/>
    </source>
</evidence>
<dbReference type="InterPro" id="IPR040198">
    <property type="entry name" value="Fido_containing"/>
</dbReference>
<evidence type="ECO:0000259" key="2">
    <source>
        <dbReference type="PROSITE" id="PS51459"/>
    </source>
</evidence>
<evidence type="ECO:0000313" key="3">
    <source>
        <dbReference type="EMBL" id="MDJ1129246.1"/>
    </source>
</evidence>
<dbReference type="Proteomes" id="UP001431693">
    <property type="component" value="Unassembled WGS sequence"/>
</dbReference>
<dbReference type="PANTHER" id="PTHR13504:SF38">
    <property type="entry name" value="FIDO DOMAIN-CONTAINING PROTEIN"/>
    <property type="match status" value="1"/>
</dbReference>
<comment type="caution">
    <text evidence="3">The sequence shown here is derived from an EMBL/GenBank/DDBJ whole genome shotgun (WGS) entry which is preliminary data.</text>
</comment>
<feature type="region of interest" description="Disordered" evidence="1">
    <location>
        <begin position="267"/>
        <end position="290"/>
    </location>
</feature>
<reference evidence="3" key="1">
    <citation type="submission" date="2023-05" db="EMBL/GenBank/DDBJ databases">
        <title>[olsenella] sp. nov., isolated from a pig farm feces dump.</title>
        <authorList>
            <person name="Chang Y.-H."/>
        </authorList>
    </citation>
    <scope>NUCLEOTIDE SEQUENCE</scope>
    <source>
        <strain evidence="3">YH-ols2217</strain>
    </source>
</reference>
<dbReference type="Gene3D" id="1.10.3290.10">
    <property type="entry name" value="Fido-like domain"/>
    <property type="match status" value="1"/>
</dbReference>
<gene>
    <name evidence="3" type="ORF">QJ043_04020</name>
</gene>